<evidence type="ECO:0000256" key="5">
    <source>
        <dbReference type="ARBA" id="ARBA00022741"/>
    </source>
</evidence>
<evidence type="ECO:0000256" key="2">
    <source>
        <dbReference type="ARBA" id="ARBA00008389"/>
    </source>
</evidence>
<dbReference type="GO" id="GO:0008253">
    <property type="term" value="F:5'-nucleotidase activity"/>
    <property type="evidence" value="ECO:0007669"/>
    <property type="project" value="UniProtKB-EC"/>
</dbReference>
<dbReference type="GO" id="GO:0000287">
    <property type="term" value="F:magnesium ion binding"/>
    <property type="evidence" value="ECO:0007669"/>
    <property type="project" value="InterPro"/>
</dbReference>
<dbReference type="SFLD" id="SFLDS00003">
    <property type="entry name" value="Haloacid_Dehalogenase"/>
    <property type="match status" value="1"/>
</dbReference>
<evidence type="ECO:0000256" key="3">
    <source>
        <dbReference type="ARBA" id="ARBA00012643"/>
    </source>
</evidence>
<organism evidence="9 10">
    <name type="scientific">Pythium oligandrum</name>
    <name type="common">Mycoparasitic fungus</name>
    <dbReference type="NCBI Taxonomy" id="41045"/>
    <lineage>
        <taxon>Eukaryota</taxon>
        <taxon>Sar</taxon>
        <taxon>Stramenopiles</taxon>
        <taxon>Oomycota</taxon>
        <taxon>Peronosporomycetes</taxon>
        <taxon>Pythiales</taxon>
        <taxon>Pythiaceae</taxon>
        <taxon>Pythium</taxon>
    </lineage>
</organism>
<evidence type="ECO:0000313" key="9">
    <source>
        <dbReference type="EMBL" id="TMW61992.1"/>
    </source>
</evidence>
<comment type="caution">
    <text evidence="9">The sequence shown here is derived from an EMBL/GenBank/DDBJ whole genome shotgun (WGS) entry which is preliminary data.</text>
</comment>
<dbReference type="EC" id="3.1.3.5" evidence="3"/>
<comment type="catalytic activity">
    <reaction evidence="1">
        <text>a ribonucleoside 5'-phosphate + H2O = a ribonucleoside + phosphate</text>
        <dbReference type="Rhea" id="RHEA:12484"/>
        <dbReference type="ChEBI" id="CHEBI:15377"/>
        <dbReference type="ChEBI" id="CHEBI:18254"/>
        <dbReference type="ChEBI" id="CHEBI:43474"/>
        <dbReference type="ChEBI" id="CHEBI:58043"/>
        <dbReference type="EC" id="3.1.3.5"/>
    </reaction>
</comment>
<keyword evidence="10" id="KW-1185">Reference proteome</keyword>
<dbReference type="InterPro" id="IPR036412">
    <property type="entry name" value="HAD-like_sf"/>
</dbReference>
<dbReference type="GO" id="GO:0009117">
    <property type="term" value="P:nucleotide metabolic process"/>
    <property type="evidence" value="ECO:0007669"/>
    <property type="project" value="UniProtKB-KW"/>
</dbReference>
<dbReference type="InterPro" id="IPR006434">
    <property type="entry name" value="Pyrimidine_nucleotidase_eu"/>
</dbReference>
<dbReference type="PANTHER" id="PTHR13045">
    <property type="entry name" value="5'-NUCLEOTIDASE"/>
    <property type="match status" value="1"/>
</dbReference>
<dbReference type="NCBIfam" id="TIGR01544">
    <property type="entry name" value="HAD-SF-IE"/>
    <property type="match status" value="1"/>
</dbReference>
<dbReference type="FunFam" id="1.10.150.340:FF:000001">
    <property type="entry name" value="Cytosolic 5-nucleotidase 3-like"/>
    <property type="match status" value="1"/>
</dbReference>
<dbReference type="Gene3D" id="1.10.150.340">
    <property type="entry name" value="Pyrimidine 5'-nucleotidase (UMPH-1), N-terminal domain"/>
    <property type="match status" value="1"/>
</dbReference>
<keyword evidence="6" id="KW-0378">Hydrolase</keyword>
<evidence type="ECO:0000313" key="10">
    <source>
        <dbReference type="Proteomes" id="UP000794436"/>
    </source>
</evidence>
<evidence type="ECO:0000256" key="1">
    <source>
        <dbReference type="ARBA" id="ARBA00000815"/>
    </source>
</evidence>
<keyword evidence="5" id="KW-0547">Nucleotide-binding</keyword>
<evidence type="ECO:0000256" key="7">
    <source>
        <dbReference type="ARBA" id="ARBA00022842"/>
    </source>
</evidence>
<accession>A0A8K1CH12</accession>
<dbReference type="Gene3D" id="3.40.50.1000">
    <property type="entry name" value="HAD superfamily/HAD-like"/>
    <property type="match status" value="1"/>
</dbReference>
<dbReference type="AlphaFoldDB" id="A0A8K1CH12"/>
<sequence length="328" mass="37399">MLLQHLRSLRYALPLGGALSASVLAARQSRPVHNEAAKEPRMIISKPDVFARKWKKFCTDGLDKLIVIADFDQTLTPCFRKSGERALSSHSALMTSPLMDPAVREQETKLFHHYYPIEMSPTLTQEEKLPYMLEWWTRQHDVLVEAKLHKQLIVDAVTKCDLIFRDGFHEIFRVLKEENVPTLVFSAGLYDVIHAALDKEFRALGWPTTPSNVHVVSNMMKFNEQGVITSFQGSVIHCFNKNASVLIGTEFHRQCQLQQRRNIILLGDSLGDVTMASGLDVTEDEIIRVGFLNVHVEESMEQYLDKFDIVLTNDASLYPVELLIHQIQ</sequence>
<dbReference type="SUPFAM" id="SSF56784">
    <property type="entry name" value="HAD-like"/>
    <property type="match status" value="1"/>
</dbReference>
<keyword evidence="4" id="KW-0479">Metal-binding</keyword>
<protein>
    <recommendedName>
        <fullName evidence="3">5'-nucleotidase</fullName>
        <ecNumber evidence="3">3.1.3.5</ecNumber>
    </recommendedName>
</protein>
<dbReference type="Pfam" id="PF05822">
    <property type="entry name" value="UMPH-1"/>
    <property type="match status" value="1"/>
</dbReference>
<proteinExistence type="inferred from homology"/>
<evidence type="ECO:0000256" key="8">
    <source>
        <dbReference type="ARBA" id="ARBA00023080"/>
    </source>
</evidence>
<dbReference type="SFLD" id="SFLDG01128">
    <property type="entry name" value="C1.4:_5'-Nucleotidase_Like"/>
    <property type="match status" value="1"/>
</dbReference>
<keyword evidence="8" id="KW-0546">Nucleotide metabolism</keyword>
<dbReference type="GO" id="GO:0005737">
    <property type="term" value="C:cytoplasm"/>
    <property type="evidence" value="ECO:0007669"/>
    <property type="project" value="InterPro"/>
</dbReference>
<reference evidence="9" key="1">
    <citation type="submission" date="2019-03" db="EMBL/GenBank/DDBJ databases">
        <title>Long read genome sequence of the mycoparasitic Pythium oligandrum ATCC 38472 isolated from sugarbeet rhizosphere.</title>
        <authorList>
            <person name="Gaulin E."/>
        </authorList>
    </citation>
    <scope>NUCLEOTIDE SEQUENCE</scope>
    <source>
        <strain evidence="9">ATCC 38472_TT</strain>
    </source>
</reference>
<dbReference type="EMBL" id="SPLM01000074">
    <property type="protein sequence ID" value="TMW61992.1"/>
    <property type="molecule type" value="Genomic_DNA"/>
</dbReference>
<gene>
    <name evidence="9" type="ORF">Poli38472_009485</name>
</gene>
<dbReference type="InterPro" id="IPR023214">
    <property type="entry name" value="HAD_sf"/>
</dbReference>
<evidence type="ECO:0000256" key="4">
    <source>
        <dbReference type="ARBA" id="ARBA00022723"/>
    </source>
</evidence>
<dbReference type="PANTHER" id="PTHR13045:SF0">
    <property type="entry name" value="7-METHYLGUANOSINE PHOSPHATE-SPECIFIC 5'-NUCLEOTIDASE"/>
    <property type="match status" value="1"/>
</dbReference>
<dbReference type="Proteomes" id="UP000794436">
    <property type="component" value="Unassembled WGS sequence"/>
</dbReference>
<comment type="similarity">
    <text evidence="2">Belongs to the pyrimidine 5'-nucleotidase family.</text>
</comment>
<evidence type="ECO:0000256" key="6">
    <source>
        <dbReference type="ARBA" id="ARBA00022801"/>
    </source>
</evidence>
<name>A0A8K1CH12_PYTOL</name>
<dbReference type="OrthoDB" id="10014216at2759"/>
<keyword evidence="7" id="KW-0460">Magnesium</keyword>
<dbReference type="GO" id="GO:0000166">
    <property type="term" value="F:nucleotide binding"/>
    <property type="evidence" value="ECO:0007669"/>
    <property type="project" value="UniProtKB-KW"/>
</dbReference>